<evidence type="ECO:0000256" key="1">
    <source>
        <dbReference type="SAM" id="SignalP"/>
    </source>
</evidence>
<sequence length="241" mass="28043">MFRNIFLFTLLFLPFVFSDVPINPTQLIKKVGNNNYYDEYHCYYSEEYADFYIMGYCYAKENAQESIRYTLSDEETITVWDYKDQDCTFLESKTTFLLNNCYTNYMYSIQEVDSDLIGKYKDCMTQNAVSTFLAGYCLSDGCSTCISSSMKMLDENKESFQEHYFDHTEGCCGSSNSQGSNVLLDYCQKNGDVYRLQYSLNETNKNDQDDVDETSGASLSSRSILVSIFLILFFQSYKFFF</sequence>
<name>A0ABQ8XDP6_9EUKA</name>
<comment type="caution">
    <text evidence="2">The sequence shown here is derived from an EMBL/GenBank/DDBJ whole genome shotgun (WGS) entry which is preliminary data.</text>
</comment>
<dbReference type="Proteomes" id="UP001150062">
    <property type="component" value="Unassembled WGS sequence"/>
</dbReference>
<evidence type="ECO:0000313" key="2">
    <source>
        <dbReference type="EMBL" id="KAJ6230755.1"/>
    </source>
</evidence>
<keyword evidence="1" id="KW-0732">Signal</keyword>
<reference evidence="2" key="1">
    <citation type="submission" date="2022-08" db="EMBL/GenBank/DDBJ databases">
        <title>Novel sulfate-reducing endosymbionts in the free-living metamonad Anaeramoeba.</title>
        <authorList>
            <person name="Jerlstrom-Hultqvist J."/>
            <person name="Cepicka I."/>
            <person name="Gallot-Lavallee L."/>
            <person name="Salas-Leiva D."/>
            <person name="Curtis B.A."/>
            <person name="Zahonova K."/>
            <person name="Pipaliya S."/>
            <person name="Dacks J."/>
            <person name="Roger A.J."/>
        </authorList>
    </citation>
    <scope>NUCLEOTIDE SEQUENCE</scope>
    <source>
        <strain evidence="2">Schooner1</strain>
    </source>
</reference>
<accession>A0ABQ8XDP6</accession>
<feature type="chain" id="PRO_5045081490" description="Transmembrane protein" evidence="1">
    <location>
        <begin position="19"/>
        <end position="241"/>
    </location>
</feature>
<feature type="signal peptide" evidence="1">
    <location>
        <begin position="1"/>
        <end position="18"/>
    </location>
</feature>
<evidence type="ECO:0008006" key="4">
    <source>
        <dbReference type="Google" id="ProtNLM"/>
    </source>
</evidence>
<keyword evidence="3" id="KW-1185">Reference proteome</keyword>
<evidence type="ECO:0000313" key="3">
    <source>
        <dbReference type="Proteomes" id="UP001150062"/>
    </source>
</evidence>
<protein>
    <recommendedName>
        <fullName evidence="4">Transmembrane protein</fullName>
    </recommendedName>
</protein>
<organism evidence="2 3">
    <name type="scientific">Anaeramoeba flamelloides</name>
    <dbReference type="NCBI Taxonomy" id="1746091"/>
    <lineage>
        <taxon>Eukaryota</taxon>
        <taxon>Metamonada</taxon>
        <taxon>Anaeramoebidae</taxon>
        <taxon>Anaeramoeba</taxon>
    </lineage>
</organism>
<proteinExistence type="predicted"/>
<gene>
    <name evidence="2" type="ORF">M0813_06545</name>
</gene>
<dbReference type="EMBL" id="JAOAOG010000309">
    <property type="protein sequence ID" value="KAJ6230755.1"/>
    <property type="molecule type" value="Genomic_DNA"/>
</dbReference>